<dbReference type="CDD" id="cd07012">
    <property type="entry name" value="PBP2_Bug_TTT"/>
    <property type="match status" value="1"/>
</dbReference>
<dbReference type="PIRSF" id="PIRSF017082">
    <property type="entry name" value="YflP"/>
    <property type="match status" value="1"/>
</dbReference>
<keyword evidence="2" id="KW-0732">Signal</keyword>
<dbReference type="SUPFAM" id="SSF53850">
    <property type="entry name" value="Periplasmic binding protein-like II"/>
    <property type="match status" value="1"/>
</dbReference>
<dbReference type="PANTHER" id="PTHR42928:SF5">
    <property type="entry name" value="BLR1237 PROTEIN"/>
    <property type="match status" value="1"/>
</dbReference>
<dbReference type="Pfam" id="PF03401">
    <property type="entry name" value="TctC"/>
    <property type="match status" value="1"/>
</dbReference>
<feature type="signal peptide" evidence="2">
    <location>
        <begin position="1"/>
        <end position="22"/>
    </location>
</feature>
<dbReference type="InterPro" id="IPR042100">
    <property type="entry name" value="Bug_dom1"/>
</dbReference>
<dbReference type="PANTHER" id="PTHR42928">
    <property type="entry name" value="TRICARBOXYLATE-BINDING PROTEIN"/>
    <property type="match status" value="1"/>
</dbReference>
<protein>
    <submittedName>
        <fullName evidence="3">Tripartite-type tricarboxylate transporter receptor subunit TctC</fullName>
    </submittedName>
</protein>
<evidence type="ECO:0000256" key="2">
    <source>
        <dbReference type="SAM" id="SignalP"/>
    </source>
</evidence>
<feature type="chain" id="PRO_5021028380" evidence="2">
    <location>
        <begin position="23"/>
        <end position="322"/>
    </location>
</feature>
<dbReference type="Proteomes" id="UP000292445">
    <property type="component" value="Unassembled WGS sequence"/>
</dbReference>
<evidence type="ECO:0000256" key="1">
    <source>
        <dbReference type="ARBA" id="ARBA00006987"/>
    </source>
</evidence>
<dbReference type="Gene3D" id="3.40.190.150">
    <property type="entry name" value="Bordetella uptake gene, domain 1"/>
    <property type="match status" value="1"/>
</dbReference>
<comment type="similarity">
    <text evidence="1">Belongs to the UPF0065 (bug) family.</text>
</comment>
<name>A0A4Q7NI31_9BURK</name>
<sequence length="322" mass="33848">MDRKLACAAALAGILAAAPAGAAETYPTRMVKMVVPSIAGSAPDIIARLVAERLTAAWGQQVVVENRPAGNGIAAMQELAQAAPDGYTLGLFHAAAAVTTPVMYKEARFDVERDAETVATVAYTPMLFVANAQAPYRNVAGILAAARAKPDDVVIGSPRRGSVPHLTSEMMGQYGHVRFRQIGFSGTTQAIQALIKGDIPLYVDGTAPLLPLVRSGRIKAIAVTADEALPGLEGIPLAKDAVPGTVASGWFAMFAPKGTPQAVIDRASADVNAALRQGPFAARLAELGTYPMIKSHAQARDFIRSEKKRWEEVIAEAGVKPE</sequence>
<proteinExistence type="inferred from homology"/>
<keyword evidence="4" id="KW-1185">Reference proteome</keyword>
<evidence type="ECO:0000313" key="4">
    <source>
        <dbReference type="Proteomes" id="UP000292445"/>
    </source>
</evidence>
<dbReference type="EMBL" id="SGXC01000001">
    <property type="protein sequence ID" value="RZS84536.1"/>
    <property type="molecule type" value="Genomic_DNA"/>
</dbReference>
<dbReference type="RefSeq" id="WP_130355892.1">
    <property type="nucleotide sequence ID" value="NZ_SGXC01000001.1"/>
</dbReference>
<dbReference type="InterPro" id="IPR005064">
    <property type="entry name" value="BUG"/>
</dbReference>
<reference evidence="3 4" key="1">
    <citation type="submission" date="2019-02" db="EMBL/GenBank/DDBJ databases">
        <title>Genomic Encyclopedia of Type Strains, Phase IV (KMG-IV): sequencing the most valuable type-strain genomes for metagenomic binning, comparative biology and taxonomic classification.</title>
        <authorList>
            <person name="Goeker M."/>
        </authorList>
    </citation>
    <scope>NUCLEOTIDE SEQUENCE [LARGE SCALE GENOMIC DNA]</scope>
    <source>
        <strain evidence="3 4">K24</strain>
    </source>
</reference>
<dbReference type="AlphaFoldDB" id="A0A4Q7NI31"/>
<accession>A0A4Q7NI31</accession>
<dbReference type="Gene3D" id="3.40.190.10">
    <property type="entry name" value="Periplasmic binding protein-like II"/>
    <property type="match status" value="1"/>
</dbReference>
<dbReference type="OrthoDB" id="8954401at2"/>
<gene>
    <name evidence="3" type="ORF">EV675_0553</name>
</gene>
<keyword evidence="3" id="KW-0675">Receptor</keyword>
<comment type="caution">
    <text evidence="3">The sequence shown here is derived from an EMBL/GenBank/DDBJ whole genome shotgun (WGS) entry which is preliminary data.</text>
</comment>
<organism evidence="3 4">
    <name type="scientific">Pigmentiphaga kullae</name>
    <dbReference type="NCBI Taxonomy" id="151784"/>
    <lineage>
        <taxon>Bacteria</taxon>
        <taxon>Pseudomonadati</taxon>
        <taxon>Pseudomonadota</taxon>
        <taxon>Betaproteobacteria</taxon>
        <taxon>Burkholderiales</taxon>
        <taxon>Alcaligenaceae</taxon>
        <taxon>Pigmentiphaga</taxon>
    </lineage>
</organism>
<evidence type="ECO:0000313" key="3">
    <source>
        <dbReference type="EMBL" id="RZS84536.1"/>
    </source>
</evidence>